<organism evidence="2 3">
    <name type="scientific">Gymnopilus dilepis</name>
    <dbReference type="NCBI Taxonomy" id="231916"/>
    <lineage>
        <taxon>Eukaryota</taxon>
        <taxon>Fungi</taxon>
        <taxon>Dikarya</taxon>
        <taxon>Basidiomycota</taxon>
        <taxon>Agaricomycotina</taxon>
        <taxon>Agaricomycetes</taxon>
        <taxon>Agaricomycetidae</taxon>
        <taxon>Agaricales</taxon>
        <taxon>Agaricineae</taxon>
        <taxon>Hymenogastraceae</taxon>
        <taxon>Gymnopilus</taxon>
    </lineage>
</organism>
<keyword evidence="3" id="KW-1185">Reference proteome</keyword>
<dbReference type="EMBL" id="NHYE01005023">
    <property type="protein sequence ID" value="PPQ79067.1"/>
    <property type="molecule type" value="Genomic_DNA"/>
</dbReference>
<accession>A0A409WKM8</accession>
<dbReference type="GO" id="GO:0005737">
    <property type="term" value="C:cytoplasm"/>
    <property type="evidence" value="ECO:0007669"/>
    <property type="project" value="TreeGrafter"/>
</dbReference>
<proteinExistence type="predicted"/>
<evidence type="ECO:0000313" key="2">
    <source>
        <dbReference type="EMBL" id="PPQ79067.1"/>
    </source>
</evidence>
<dbReference type="InterPro" id="IPR018810">
    <property type="entry name" value="UPF0662"/>
</dbReference>
<dbReference type="InParanoid" id="A0A409WKM8"/>
<sequence>MPIANKLSTVKKCLNEVLKYGGPFNARDLYPYQLALFQIDSMRKDGRFMGVDGTIPEGQGIINANLSECHELVEMLKESMDEAEEEEEEEEEEEDYEYESDSESDQQETKANESTGQQ</sequence>
<dbReference type="PANTHER" id="PTHR28086">
    <property type="entry name" value="UPF0662 PROTEIN YPL260W"/>
    <property type="match status" value="1"/>
</dbReference>
<dbReference type="PANTHER" id="PTHR28086:SF1">
    <property type="entry name" value="CU(2+) SUPPRESSING AND BLEOMYCIN SENSITIVE PROTEIN 1"/>
    <property type="match status" value="1"/>
</dbReference>
<dbReference type="STRING" id="231916.A0A409WKM8"/>
<dbReference type="OrthoDB" id="2954878at2759"/>
<reference evidence="2 3" key="1">
    <citation type="journal article" date="2018" name="Evol. Lett.">
        <title>Horizontal gene cluster transfer increased hallucinogenic mushroom diversity.</title>
        <authorList>
            <person name="Reynolds H.T."/>
            <person name="Vijayakumar V."/>
            <person name="Gluck-Thaler E."/>
            <person name="Korotkin H.B."/>
            <person name="Matheny P.B."/>
            <person name="Slot J.C."/>
        </authorList>
    </citation>
    <scope>NUCLEOTIDE SEQUENCE [LARGE SCALE GENOMIC DNA]</scope>
    <source>
        <strain evidence="2 3">SRW20</strain>
    </source>
</reference>
<dbReference type="Pfam" id="PF10303">
    <property type="entry name" value="DUF2408"/>
    <property type="match status" value="1"/>
</dbReference>
<comment type="caution">
    <text evidence="2">The sequence shown here is derived from an EMBL/GenBank/DDBJ whole genome shotgun (WGS) entry which is preliminary data.</text>
</comment>
<protein>
    <submittedName>
        <fullName evidence="2">Uncharacterized protein</fullName>
    </submittedName>
</protein>
<dbReference type="AlphaFoldDB" id="A0A409WKM8"/>
<gene>
    <name evidence="2" type="ORF">CVT26_003972</name>
</gene>
<evidence type="ECO:0000313" key="3">
    <source>
        <dbReference type="Proteomes" id="UP000284706"/>
    </source>
</evidence>
<feature type="compositionally biased region" description="Acidic residues" evidence="1">
    <location>
        <begin position="81"/>
        <end position="106"/>
    </location>
</feature>
<name>A0A409WKM8_9AGAR</name>
<dbReference type="GO" id="GO:0005634">
    <property type="term" value="C:nucleus"/>
    <property type="evidence" value="ECO:0007669"/>
    <property type="project" value="TreeGrafter"/>
</dbReference>
<feature type="region of interest" description="Disordered" evidence="1">
    <location>
        <begin position="77"/>
        <end position="118"/>
    </location>
</feature>
<evidence type="ECO:0000256" key="1">
    <source>
        <dbReference type="SAM" id="MobiDB-lite"/>
    </source>
</evidence>
<dbReference type="Proteomes" id="UP000284706">
    <property type="component" value="Unassembled WGS sequence"/>
</dbReference>